<dbReference type="EMBL" id="JAFBFI010000005">
    <property type="protein sequence ID" value="MBM7692010.1"/>
    <property type="molecule type" value="Genomic_DNA"/>
</dbReference>
<keyword evidence="2" id="KW-1185">Reference proteome</keyword>
<sequence length="72" mass="7846">MEEWLQKCICSAYGSSSDYSCHHTIIDAPATMLNATGDNTSAMLVSRAVEGKDWLDKEEAYVINDSRGSTAV</sequence>
<organism evidence="1 2">
    <name type="scientific">Peribacillus deserti</name>
    <dbReference type="NCBI Taxonomy" id="673318"/>
    <lineage>
        <taxon>Bacteria</taxon>
        <taxon>Bacillati</taxon>
        <taxon>Bacillota</taxon>
        <taxon>Bacilli</taxon>
        <taxon>Bacillales</taxon>
        <taxon>Bacillaceae</taxon>
        <taxon>Peribacillus</taxon>
    </lineage>
</organism>
<comment type="caution">
    <text evidence="1">The sequence shown here is derived from an EMBL/GenBank/DDBJ whole genome shotgun (WGS) entry which is preliminary data.</text>
</comment>
<dbReference type="Proteomes" id="UP000823486">
    <property type="component" value="Unassembled WGS sequence"/>
</dbReference>
<evidence type="ECO:0000313" key="2">
    <source>
        <dbReference type="Proteomes" id="UP000823486"/>
    </source>
</evidence>
<accession>A0ABS2QG55</accession>
<dbReference type="RefSeq" id="WP_204541284.1">
    <property type="nucleotide sequence ID" value="NZ_JAFBFI010000005.1"/>
</dbReference>
<name>A0ABS2QG55_9BACI</name>
<protein>
    <submittedName>
        <fullName evidence="1">Uncharacterized protein</fullName>
    </submittedName>
</protein>
<proteinExistence type="predicted"/>
<evidence type="ECO:0000313" key="1">
    <source>
        <dbReference type="EMBL" id="MBM7692010.1"/>
    </source>
</evidence>
<gene>
    <name evidence="1" type="ORF">JOC77_001437</name>
</gene>
<reference evidence="1 2" key="1">
    <citation type="submission" date="2021-01" db="EMBL/GenBank/DDBJ databases">
        <title>Genomic Encyclopedia of Type Strains, Phase IV (KMG-IV): sequencing the most valuable type-strain genomes for metagenomic binning, comparative biology and taxonomic classification.</title>
        <authorList>
            <person name="Goeker M."/>
        </authorList>
    </citation>
    <scope>NUCLEOTIDE SEQUENCE [LARGE SCALE GENOMIC DNA]</scope>
    <source>
        <strain evidence="1 2">DSM 105482</strain>
    </source>
</reference>